<keyword evidence="2" id="KW-0175">Coiled coil</keyword>
<keyword evidence="4" id="KW-1133">Transmembrane helix</keyword>
<evidence type="ECO:0000256" key="3">
    <source>
        <dbReference type="SAM" id="MobiDB-lite"/>
    </source>
</evidence>
<dbReference type="Gene3D" id="2.40.420.20">
    <property type="match status" value="1"/>
</dbReference>
<protein>
    <submittedName>
        <fullName evidence="8">Efflux transporter periplasmic adaptor subunit</fullName>
    </submittedName>
</protein>
<reference evidence="9" key="1">
    <citation type="submission" date="2016-10" db="EMBL/GenBank/DDBJ databases">
        <title>Comparative genomics uncovers the prolific and rare metabolic potential of the cyanobacterial genus Moorea.</title>
        <authorList>
            <person name="Leao T."/>
            <person name="Castelao G."/>
            <person name="Korobeynikov A."/>
            <person name="Monroe E.A."/>
            <person name="Podell S."/>
            <person name="Glukhov E."/>
            <person name="Allen E."/>
            <person name="Gerwick W.H."/>
            <person name="Gerwick L."/>
        </authorList>
    </citation>
    <scope>NUCLEOTIDE SEQUENCE [LARGE SCALE GENOMIC DNA]</scope>
    <source>
        <strain evidence="9">PAL-8-15-08-1</strain>
    </source>
</reference>
<feature type="domain" description="CusB-like beta-barrel" evidence="6">
    <location>
        <begin position="358"/>
        <end position="428"/>
    </location>
</feature>
<evidence type="ECO:0000259" key="7">
    <source>
        <dbReference type="Pfam" id="PF25989"/>
    </source>
</evidence>
<dbReference type="InterPro" id="IPR058625">
    <property type="entry name" value="MdtA-like_BSH"/>
</dbReference>
<gene>
    <name evidence="8" type="ORF">BJP34_24605</name>
</gene>
<dbReference type="Pfam" id="PF25917">
    <property type="entry name" value="BSH_RND"/>
    <property type="match status" value="1"/>
</dbReference>
<dbReference type="InterPro" id="IPR006143">
    <property type="entry name" value="RND_pump_MFP"/>
</dbReference>
<keyword evidence="4" id="KW-0472">Membrane</keyword>
<feature type="compositionally biased region" description="Polar residues" evidence="3">
    <location>
        <begin position="1"/>
        <end position="19"/>
    </location>
</feature>
<feature type="region of interest" description="Disordered" evidence="3">
    <location>
        <begin position="1"/>
        <end position="24"/>
    </location>
</feature>
<dbReference type="KEGG" id="mpro:BJP34_24605"/>
<evidence type="ECO:0000313" key="8">
    <source>
        <dbReference type="EMBL" id="AOX04507.1"/>
    </source>
</evidence>
<sequence>MEPVNTQVSNHYQPESHSQSQEETKGKSSAWLLTVLFLVGGLALLQISTVPETPVAQTQTKQTPPRPVETIPLTLGKGVKRIQLLGEVEASEKITIKSQIDGVIQQVKVREGDRVTPGMTIAILDGADQQLALAQAKARLAQEKSNLARLQVGTRPEILAQRQAELDTAQAREQEAKDNLDGMIAVQPNLIAQRQAELDAAQAREQEAKDNLKRIEALTLEGALSERAKVEAEKAADAATSDRLRAEAALSAEQTKTQQEIAEARSTLDATTSERLRIAALLAEAQVGPTQEEIDAQKGVVAAAQAAVDQAELASERATIKAPTTGVVQSRQVGTGNYVEGGDAIITLVNNDQFDIFLEVPEKFTNQVKPGMYVELTAPRSLPNWQQRAEITSVMPTANANSRRQLVRVNLNNPPKDLLAGMGIQATLDLPIDVDPSFVIPRDAIIKRKNQSLIYTISQDKAQEFTVEILVDMGEKVLITNQQLQANQPLVVSGGEGLKDGSPVNITNP</sequence>
<dbReference type="GO" id="GO:0015562">
    <property type="term" value="F:efflux transmembrane transporter activity"/>
    <property type="evidence" value="ECO:0007669"/>
    <property type="project" value="TreeGrafter"/>
</dbReference>
<dbReference type="Pfam" id="PF25989">
    <property type="entry name" value="YknX_C"/>
    <property type="match status" value="1"/>
</dbReference>
<dbReference type="NCBIfam" id="TIGR01730">
    <property type="entry name" value="RND_mfp"/>
    <property type="match status" value="1"/>
</dbReference>
<feature type="transmembrane region" description="Helical" evidence="4">
    <location>
        <begin position="30"/>
        <end position="48"/>
    </location>
</feature>
<accession>A0A1D8U3M3</accession>
<dbReference type="OrthoDB" id="529856at2"/>
<organism evidence="8 9">
    <name type="scientific">Moorena producens PAL-8-15-08-1</name>
    <dbReference type="NCBI Taxonomy" id="1458985"/>
    <lineage>
        <taxon>Bacteria</taxon>
        <taxon>Bacillati</taxon>
        <taxon>Cyanobacteriota</taxon>
        <taxon>Cyanophyceae</taxon>
        <taxon>Coleofasciculales</taxon>
        <taxon>Coleofasciculaceae</taxon>
        <taxon>Moorena</taxon>
    </lineage>
</organism>
<dbReference type="STRING" id="1458985.BJP34_24605"/>
<evidence type="ECO:0000256" key="1">
    <source>
        <dbReference type="ARBA" id="ARBA00009477"/>
    </source>
</evidence>
<dbReference type="GO" id="GO:1990281">
    <property type="term" value="C:efflux pump complex"/>
    <property type="evidence" value="ECO:0007669"/>
    <property type="project" value="TreeGrafter"/>
</dbReference>
<dbReference type="AlphaFoldDB" id="A0A1D8U3M3"/>
<proteinExistence type="inferred from homology"/>
<comment type="similarity">
    <text evidence="1">Belongs to the membrane fusion protein (MFP) (TC 8.A.1) family.</text>
</comment>
<feature type="domain" description="Multidrug resistance protein MdtA-like barrel-sandwich hybrid" evidence="5">
    <location>
        <begin position="92"/>
        <end position="347"/>
    </location>
</feature>
<dbReference type="PANTHER" id="PTHR30469">
    <property type="entry name" value="MULTIDRUG RESISTANCE PROTEIN MDTA"/>
    <property type="match status" value="1"/>
</dbReference>
<feature type="coiled-coil region" evidence="2">
    <location>
        <begin position="124"/>
        <end position="218"/>
    </location>
</feature>
<dbReference type="PANTHER" id="PTHR30469:SF15">
    <property type="entry name" value="HLYD FAMILY OF SECRETION PROTEINS"/>
    <property type="match status" value="1"/>
</dbReference>
<dbReference type="InterPro" id="IPR058637">
    <property type="entry name" value="YknX-like_C"/>
</dbReference>
<dbReference type="RefSeq" id="WP_070396863.1">
    <property type="nucleotide sequence ID" value="NZ_CP017599.1"/>
</dbReference>
<evidence type="ECO:0000256" key="2">
    <source>
        <dbReference type="SAM" id="Coils"/>
    </source>
</evidence>
<evidence type="ECO:0000256" key="4">
    <source>
        <dbReference type="SAM" id="Phobius"/>
    </source>
</evidence>
<feature type="domain" description="YknX-like C-terminal permuted SH3-like" evidence="7">
    <location>
        <begin position="439"/>
        <end position="505"/>
    </location>
</feature>
<dbReference type="SUPFAM" id="SSF111369">
    <property type="entry name" value="HlyD-like secretion proteins"/>
    <property type="match status" value="2"/>
</dbReference>
<dbReference type="InterPro" id="IPR058792">
    <property type="entry name" value="Beta-barrel_RND_2"/>
</dbReference>
<evidence type="ECO:0000259" key="6">
    <source>
        <dbReference type="Pfam" id="PF25954"/>
    </source>
</evidence>
<dbReference type="Proteomes" id="UP000177870">
    <property type="component" value="Chromosome"/>
</dbReference>
<name>A0A1D8U3M3_9CYAN</name>
<dbReference type="Pfam" id="PF25954">
    <property type="entry name" value="Beta-barrel_RND_2"/>
    <property type="match status" value="1"/>
</dbReference>
<evidence type="ECO:0000313" key="9">
    <source>
        <dbReference type="Proteomes" id="UP000177870"/>
    </source>
</evidence>
<evidence type="ECO:0000259" key="5">
    <source>
        <dbReference type="Pfam" id="PF25917"/>
    </source>
</evidence>
<dbReference type="Gene3D" id="2.40.30.170">
    <property type="match status" value="1"/>
</dbReference>
<dbReference type="Gene3D" id="1.10.287.470">
    <property type="entry name" value="Helix hairpin bin"/>
    <property type="match status" value="2"/>
</dbReference>
<dbReference type="EMBL" id="CP017599">
    <property type="protein sequence ID" value="AOX04507.1"/>
    <property type="molecule type" value="Genomic_DNA"/>
</dbReference>
<keyword evidence="4" id="KW-0812">Transmembrane</keyword>
<dbReference type="Gene3D" id="2.40.50.100">
    <property type="match status" value="2"/>
</dbReference>